<evidence type="ECO:0000256" key="1">
    <source>
        <dbReference type="SAM" id="MobiDB-lite"/>
    </source>
</evidence>
<sequence length="153" mass="17095">MTQEPREDDADTNTCRDCTPRFFGSFAAVRFAPSTTFPCCRIGSYDILIGSKNGSSLAVKVNPVKFTELRDLVNPGFKPVLHEFFFVAVRLRSFDDVPCLHRKLRHFLTGSKNGSSLAVKVTYSLSRGSSSKSRKSAEPKDFVNPGIFRQPRL</sequence>
<comment type="caution">
    <text evidence="2">The sequence shown here is derived from an EMBL/GenBank/DDBJ whole genome shotgun (WGS) entry which is preliminary data.</text>
</comment>
<dbReference type="EMBL" id="JAGYWB010000019">
    <property type="protein sequence ID" value="KAI0489382.1"/>
    <property type="molecule type" value="Genomic_DNA"/>
</dbReference>
<feature type="region of interest" description="Disordered" evidence="1">
    <location>
        <begin position="129"/>
        <end position="153"/>
    </location>
</feature>
<gene>
    <name evidence="2" type="ORF">KFK09_029224</name>
</gene>
<name>A0A8T3A5D0_DENNO</name>
<protein>
    <submittedName>
        <fullName evidence="2">Uncharacterized protein</fullName>
    </submittedName>
</protein>
<reference evidence="2" key="1">
    <citation type="journal article" date="2022" name="Front. Genet.">
        <title>Chromosome-Scale Assembly of the Dendrobium nobile Genome Provides Insights Into the Molecular Mechanism of the Biosynthesis of the Medicinal Active Ingredient of Dendrobium.</title>
        <authorList>
            <person name="Xu Q."/>
            <person name="Niu S.-C."/>
            <person name="Li K.-L."/>
            <person name="Zheng P.-J."/>
            <person name="Zhang X.-J."/>
            <person name="Jia Y."/>
            <person name="Liu Y."/>
            <person name="Niu Y.-X."/>
            <person name="Yu L.-H."/>
            <person name="Chen D.-F."/>
            <person name="Zhang G.-Q."/>
        </authorList>
    </citation>
    <scope>NUCLEOTIDE SEQUENCE</scope>
    <source>
        <tissue evidence="2">Leaf</tissue>
    </source>
</reference>
<dbReference type="AlphaFoldDB" id="A0A8T3A5D0"/>
<proteinExistence type="predicted"/>
<keyword evidence="3" id="KW-1185">Reference proteome</keyword>
<dbReference type="Proteomes" id="UP000829196">
    <property type="component" value="Unassembled WGS sequence"/>
</dbReference>
<evidence type="ECO:0000313" key="3">
    <source>
        <dbReference type="Proteomes" id="UP000829196"/>
    </source>
</evidence>
<accession>A0A8T3A5D0</accession>
<organism evidence="2 3">
    <name type="scientific">Dendrobium nobile</name>
    <name type="common">Orchid</name>
    <dbReference type="NCBI Taxonomy" id="94219"/>
    <lineage>
        <taxon>Eukaryota</taxon>
        <taxon>Viridiplantae</taxon>
        <taxon>Streptophyta</taxon>
        <taxon>Embryophyta</taxon>
        <taxon>Tracheophyta</taxon>
        <taxon>Spermatophyta</taxon>
        <taxon>Magnoliopsida</taxon>
        <taxon>Liliopsida</taxon>
        <taxon>Asparagales</taxon>
        <taxon>Orchidaceae</taxon>
        <taxon>Epidendroideae</taxon>
        <taxon>Malaxideae</taxon>
        <taxon>Dendrobiinae</taxon>
        <taxon>Dendrobium</taxon>
    </lineage>
</organism>
<evidence type="ECO:0000313" key="2">
    <source>
        <dbReference type="EMBL" id="KAI0489382.1"/>
    </source>
</evidence>